<name>A0A2K8KMV3_9GAMM</name>
<proteinExistence type="predicted"/>
<gene>
    <name evidence="1" type="ORF">REIFOR_00854</name>
</gene>
<evidence type="ECO:0000313" key="2">
    <source>
        <dbReference type="Proteomes" id="UP000229757"/>
    </source>
</evidence>
<dbReference type="EMBL" id="CP011797">
    <property type="protein sequence ID" value="ATX76022.1"/>
    <property type="molecule type" value="Genomic_DNA"/>
</dbReference>
<evidence type="ECO:0000313" key="1">
    <source>
        <dbReference type="EMBL" id="ATX76022.1"/>
    </source>
</evidence>
<dbReference type="KEGG" id="rfo:REIFOR_00854"/>
<dbReference type="PANTHER" id="PTHR38451">
    <property type="entry name" value="TRNA (ADENINE(22)-N(1))-METHYLTRANSFERASE"/>
    <property type="match status" value="1"/>
</dbReference>
<dbReference type="GO" id="GO:0008168">
    <property type="term" value="F:methyltransferase activity"/>
    <property type="evidence" value="ECO:0007669"/>
    <property type="project" value="UniProtKB-KW"/>
</dbReference>
<organism evidence="1 2">
    <name type="scientific">Reinekea forsetii</name>
    <dbReference type="NCBI Taxonomy" id="1336806"/>
    <lineage>
        <taxon>Bacteria</taxon>
        <taxon>Pseudomonadati</taxon>
        <taxon>Pseudomonadota</taxon>
        <taxon>Gammaproteobacteria</taxon>
        <taxon>Oceanospirillales</taxon>
        <taxon>Saccharospirillaceae</taxon>
        <taxon>Reinekea</taxon>
    </lineage>
</organism>
<reference evidence="1 2" key="1">
    <citation type="journal article" date="2017" name="Environ. Microbiol.">
        <title>Genomic and physiological analyses of 'Reinekea forsetii' reveal a versatile opportunistic lifestyle during spring algae blooms.</title>
        <authorList>
            <person name="Avci B."/>
            <person name="Hahnke R.L."/>
            <person name="Chafee M."/>
            <person name="Fischer T."/>
            <person name="Gruber-Vodicka H."/>
            <person name="Tegetmeyer H.E."/>
            <person name="Harder J."/>
            <person name="Fuchs B.M."/>
            <person name="Amann R.I."/>
            <person name="Teeling H."/>
        </authorList>
    </citation>
    <scope>NUCLEOTIDE SEQUENCE [LARGE SCALE GENOMIC DNA]</scope>
    <source>
        <strain evidence="1 2">Hel1_31_D35</strain>
    </source>
</reference>
<sequence length="235" mass="26209">MIDHSLKTRMGTRLSALFNAIPETTTEFWDLCCDHGAAGRAILESRPSCPVVFNDIHSDIMAHLEHQLAELAADNYRLAICPAERLELTASRQPTLLLAGVGAEQCIVILAHLFAQPASASASFIISPATKMYWVRQFLIEQGAYLLAEQVVTEHNRSYEILTIRREPTSSGLAMIDHPDFSHGDCWLPADPNHRRHINKLIAYYGAQLEHRPTPQSKAIVQGYQNILKKLSGQT</sequence>
<dbReference type="InterPro" id="IPR029063">
    <property type="entry name" value="SAM-dependent_MTases_sf"/>
</dbReference>
<dbReference type="RefSeq" id="WP_100256395.1">
    <property type="nucleotide sequence ID" value="NZ_CP011797.1"/>
</dbReference>
<keyword evidence="1" id="KW-0808">Transferase</keyword>
<dbReference type="AlphaFoldDB" id="A0A2K8KMV3"/>
<dbReference type="Pfam" id="PF12847">
    <property type="entry name" value="Methyltransf_18"/>
    <property type="match status" value="1"/>
</dbReference>
<keyword evidence="2" id="KW-1185">Reference proteome</keyword>
<dbReference type="GO" id="GO:0032259">
    <property type="term" value="P:methylation"/>
    <property type="evidence" value="ECO:0007669"/>
    <property type="project" value="UniProtKB-KW"/>
</dbReference>
<dbReference type="Gene3D" id="3.40.50.150">
    <property type="entry name" value="Vaccinia Virus protein VP39"/>
    <property type="match status" value="1"/>
</dbReference>
<protein>
    <submittedName>
        <fullName evidence="1">S-adenosylmethionine-dependent methyltransferase</fullName>
    </submittedName>
</protein>
<dbReference type="OrthoDB" id="6862131at2"/>
<accession>A0A2K8KMV3</accession>
<keyword evidence="1" id="KW-0489">Methyltransferase</keyword>
<dbReference type="Proteomes" id="UP000229757">
    <property type="component" value="Chromosome"/>
</dbReference>
<dbReference type="PANTHER" id="PTHR38451:SF1">
    <property type="entry name" value="TRNA (ADENINE(22)-N(1))-METHYLTRANSFERASE"/>
    <property type="match status" value="1"/>
</dbReference>